<evidence type="ECO:0000256" key="7">
    <source>
        <dbReference type="ARBA" id="ARBA00023065"/>
    </source>
</evidence>
<evidence type="ECO:0000256" key="9">
    <source>
        <dbReference type="ARBA" id="ARBA00023136"/>
    </source>
</evidence>
<dbReference type="Gene3D" id="2.170.130.10">
    <property type="entry name" value="TonB-dependent receptor, plug domain"/>
    <property type="match status" value="1"/>
</dbReference>
<keyword evidence="7" id="KW-0406">Ion transport</keyword>
<evidence type="ECO:0000256" key="10">
    <source>
        <dbReference type="ARBA" id="ARBA00023170"/>
    </source>
</evidence>
<feature type="domain" description="TonB-dependent receptor-like beta-barrel" evidence="15">
    <location>
        <begin position="299"/>
        <end position="755"/>
    </location>
</feature>
<evidence type="ECO:0000313" key="17">
    <source>
        <dbReference type="EMBL" id="CAG9932581.1"/>
    </source>
</evidence>
<evidence type="ECO:0000259" key="16">
    <source>
        <dbReference type="Pfam" id="PF07715"/>
    </source>
</evidence>
<dbReference type="InterPro" id="IPR039426">
    <property type="entry name" value="TonB-dep_rcpt-like"/>
</dbReference>
<keyword evidence="3 12" id="KW-0813">Transport</keyword>
<keyword evidence="4 12" id="KW-1134">Transmembrane beta strand</keyword>
<keyword evidence="8 13" id="KW-0798">TonB box</keyword>
<organism evidence="17 18">
    <name type="scientific">Candidatus Nitrotoga arctica</name>
    <dbReference type="NCBI Taxonomy" id="453162"/>
    <lineage>
        <taxon>Bacteria</taxon>
        <taxon>Pseudomonadati</taxon>
        <taxon>Pseudomonadota</taxon>
        <taxon>Betaproteobacteria</taxon>
        <taxon>Nitrosomonadales</taxon>
        <taxon>Gallionellaceae</taxon>
        <taxon>Candidatus Nitrotoga</taxon>
    </lineage>
</organism>
<dbReference type="EMBL" id="OU912926">
    <property type="protein sequence ID" value="CAG9932581.1"/>
    <property type="molecule type" value="Genomic_DNA"/>
</dbReference>
<comment type="similarity">
    <text evidence="2 12 13">Belongs to the TonB-dependent receptor family.</text>
</comment>
<evidence type="ECO:0000256" key="13">
    <source>
        <dbReference type="RuleBase" id="RU003357"/>
    </source>
</evidence>
<keyword evidence="5 12" id="KW-0812">Transmembrane</keyword>
<evidence type="ECO:0000256" key="4">
    <source>
        <dbReference type="ARBA" id="ARBA00022452"/>
    </source>
</evidence>
<dbReference type="CDD" id="cd01347">
    <property type="entry name" value="ligand_gated_channel"/>
    <property type="match status" value="1"/>
</dbReference>
<evidence type="ECO:0000313" key="18">
    <source>
        <dbReference type="Proteomes" id="UP000839052"/>
    </source>
</evidence>
<dbReference type="RefSeq" id="WP_239796494.1">
    <property type="nucleotide sequence ID" value="NZ_OU912926.1"/>
</dbReference>
<feature type="chain" id="PRO_5045666794" evidence="14">
    <location>
        <begin position="27"/>
        <end position="779"/>
    </location>
</feature>
<comment type="subcellular location">
    <subcellularLocation>
        <location evidence="1 12">Cell outer membrane</location>
        <topology evidence="1 12">Multi-pass membrane protein</topology>
    </subcellularLocation>
</comment>
<protein>
    <submittedName>
        <fullName evidence="17">Iron complex outermembrane receptor protein</fullName>
    </submittedName>
</protein>
<keyword evidence="18" id="KW-1185">Reference proteome</keyword>
<name>A0ABN8AIN7_9PROT</name>
<dbReference type="InterPro" id="IPR037066">
    <property type="entry name" value="Plug_dom_sf"/>
</dbReference>
<dbReference type="Pfam" id="PF07715">
    <property type="entry name" value="Plug"/>
    <property type="match status" value="1"/>
</dbReference>
<evidence type="ECO:0000256" key="12">
    <source>
        <dbReference type="PROSITE-ProRule" id="PRU01360"/>
    </source>
</evidence>
<keyword evidence="11 12" id="KW-0998">Cell outer membrane</keyword>
<reference evidence="17 18" key="1">
    <citation type="submission" date="2021-10" db="EMBL/GenBank/DDBJ databases">
        <authorList>
            <person name="Koch H."/>
        </authorList>
    </citation>
    <scope>NUCLEOTIDE SEQUENCE [LARGE SCALE GENOMIC DNA]</scope>
    <source>
        <strain evidence="17">6680</strain>
    </source>
</reference>
<keyword evidence="10 17" id="KW-0675">Receptor</keyword>
<gene>
    <name evidence="17" type="ORF">NTG6680_1328</name>
</gene>
<evidence type="ECO:0000256" key="1">
    <source>
        <dbReference type="ARBA" id="ARBA00004571"/>
    </source>
</evidence>
<keyword evidence="9 12" id="KW-0472">Membrane</keyword>
<dbReference type="Gene3D" id="2.40.170.20">
    <property type="entry name" value="TonB-dependent receptor, beta-barrel domain"/>
    <property type="match status" value="1"/>
</dbReference>
<proteinExistence type="inferred from homology"/>
<dbReference type="Proteomes" id="UP000839052">
    <property type="component" value="Chromosome"/>
</dbReference>
<evidence type="ECO:0000256" key="6">
    <source>
        <dbReference type="ARBA" id="ARBA00022729"/>
    </source>
</evidence>
<evidence type="ECO:0000256" key="2">
    <source>
        <dbReference type="ARBA" id="ARBA00009810"/>
    </source>
</evidence>
<dbReference type="InterPro" id="IPR012910">
    <property type="entry name" value="Plug_dom"/>
</dbReference>
<evidence type="ECO:0000256" key="11">
    <source>
        <dbReference type="ARBA" id="ARBA00023237"/>
    </source>
</evidence>
<evidence type="ECO:0000256" key="5">
    <source>
        <dbReference type="ARBA" id="ARBA00022692"/>
    </source>
</evidence>
<evidence type="ECO:0000256" key="8">
    <source>
        <dbReference type="ARBA" id="ARBA00023077"/>
    </source>
</evidence>
<evidence type="ECO:0000256" key="14">
    <source>
        <dbReference type="SAM" id="SignalP"/>
    </source>
</evidence>
<feature type="domain" description="TonB-dependent receptor plug" evidence="16">
    <location>
        <begin position="61"/>
        <end position="176"/>
    </location>
</feature>
<evidence type="ECO:0000256" key="3">
    <source>
        <dbReference type="ARBA" id="ARBA00022448"/>
    </source>
</evidence>
<evidence type="ECO:0000259" key="15">
    <source>
        <dbReference type="Pfam" id="PF00593"/>
    </source>
</evidence>
<sequence length="779" mass="85959">MEVRSNKVGLVALSLLSMAVNQAVHASHATPPEDTASEQLPEITVIAEPGSVVRIPPIVKKFKLPQTTESTTAEKIADTVNIVDTEDAVKYMPSIFVRKRNYGDTQPVMATRTWGVNSSARSLVYADDVLLSALIANNNTIGAPRWGMVAPEEIQRIDIMYGPFAAAYPGNSMGAVMQIITRMPDKFEGSISQTLAFQNFQQYNTRDTYRTSQTSATFGNRSGNLSWWISANHMDSYSQPLAYITQGQASAEPAAPANTTGRITANNKIGLFADVLGAGGLLHTQMDNAKVKVAYDLTPALRATYTFGYWRNNAQSNVQTYLTSTAPATIGQATFGGIPGFASNNYDLIQEHLMQSLALKSDTKGILDWEAVVTDYRINRDKQSTPSGVGALTTFSTTGKTSLMDGTGWSSVDLKGIWRPGGNHEVSSGIHNDQYNLDNPVFNTFNWTVSNSFINPFTISRGKTQTNALWVQDVWKILPELKATLGGRYENWKAYDGYNLNGATEVFQPKVTSTNFSPKASLSWVASADWVITNSFGQAYRYPTVSELFQSVNTGPTVTIPNPNLRPEKVLSDELVFERALKDGRFRVSLFREEVSNAIISQTSPLVSGSGIPFTFTMNVDKIRNQGIELAMQKDNAFMHGLELSGSVTYVDSKIVENNSWKSPAAPAPQNTISVGKRVPYVPDWRATLVATYRPNMKWAYTLAGRYSGKQYSTMDNTDNTSNVYGAFDSFVVIDAHANFKVNKNWNATMGIDNINNYKYTLFHPFPQRTFVANLKYKF</sequence>
<dbReference type="PROSITE" id="PS52016">
    <property type="entry name" value="TONB_DEPENDENT_REC_3"/>
    <property type="match status" value="1"/>
</dbReference>
<dbReference type="Pfam" id="PF00593">
    <property type="entry name" value="TonB_dep_Rec_b-barrel"/>
    <property type="match status" value="1"/>
</dbReference>
<feature type="signal peptide" evidence="14">
    <location>
        <begin position="1"/>
        <end position="26"/>
    </location>
</feature>
<dbReference type="InterPro" id="IPR036942">
    <property type="entry name" value="Beta-barrel_TonB_sf"/>
</dbReference>
<dbReference type="SUPFAM" id="SSF56935">
    <property type="entry name" value="Porins"/>
    <property type="match status" value="1"/>
</dbReference>
<dbReference type="InterPro" id="IPR000531">
    <property type="entry name" value="Beta-barrel_TonB"/>
</dbReference>
<keyword evidence="6 14" id="KW-0732">Signal</keyword>
<accession>A0ABN8AIN7</accession>
<dbReference type="PANTHER" id="PTHR30069:SF53">
    <property type="entry name" value="COLICIN I RECEPTOR-RELATED"/>
    <property type="match status" value="1"/>
</dbReference>
<dbReference type="PANTHER" id="PTHR30069">
    <property type="entry name" value="TONB-DEPENDENT OUTER MEMBRANE RECEPTOR"/>
    <property type="match status" value="1"/>
</dbReference>